<sequence length="183" mass="20344">MMSASNESKVNKPSHRSTESDDGDSTDEYAHILSVDTPAPAKNIGSKLCMLELQVCKKNLAFELDTGSSVTIVNEKMWKQHFGGTELCPSSVQLYSYTDDPIFVLGSLPVEVCHAFARLYFWWPKLDDEIASIACDHCAELRNFSRYAAHAGLAAFFAFQQRPVSGEMRDMGATWGRKSGSEY</sequence>
<reference evidence="2 4" key="2">
    <citation type="journal article" date="2013" name="Nature">
        <title>Insights into bilaterian evolution from three spiralian genomes.</title>
        <authorList>
            <person name="Simakov O."/>
            <person name="Marletaz F."/>
            <person name="Cho S.J."/>
            <person name="Edsinger-Gonzales E."/>
            <person name="Havlak P."/>
            <person name="Hellsten U."/>
            <person name="Kuo D.H."/>
            <person name="Larsson T."/>
            <person name="Lv J."/>
            <person name="Arendt D."/>
            <person name="Savage R."/>
            <person name="Osoegawa K."/>
            <person name="de Jong P."/>
            <person name="Grimwood J."/>
            <person name="Chapman J.A."/>
            <person name="Shapiro H."/>
            <person name="Aerts A."/>
            <person name="Otillar R.P."/>
            <person name="Terry A.Y."/>
            <person name="Boore J.L."/>
            <person name="Grigoriev I.V."/>
            <person name="Lindberg D.R."/>
            <person name="Seaver E.C."/>
            <person name="Weisblat D.A."/>
            <person name="Putnam N.H."/>
            <person name="Rokhsar D.S."/>
        </authorList>
    </citation>
    <scope>NUCLEOTIDE SEQUENCE</scope>
    <source>
        <strain evidence="2 4">I ESC-2004</strain>
    </source>
</reference>
<reference evidence="4" key="1">
    <citation type="submission" date="2012-12" db="EMBL/GenBank/DDBJ databases">
        <authorList>
            <person name="Hellsten U."/>
            <person name="Grimwood J."/>
            <person name="Chapman J.A."/>
            <person name="Shapiro H."/>
            <person name="Aerts A."/>
            <person name="Otillar R.P."/>
            <person name="Terry A.Y."/>
            <person name="Boore J.L."/>
            <person name="Simakov O."/>
            <person name="Marletaz F."/>
            <person name="Cho S.-J."/>
            <person name="Edsinger-Gonzales E."/>
            <person name="Havlak P."/>
            <person name="Kuo D.-H."/>
            <person name="Larsson T."/>
            <person name="Lv J."/>
            <person name="Arendt D."/>
            <person name="Savage R."/>
            <person name="Osoegawa K."/>
            <person name="de Jong P."/>
            <person name="Lindberg D.R."/>
            <person name="Seaver E.C."/>
            <person name="Weisblat D.A."/>
            <person name="Putnam N.H."/>
            <person name="Grigoriev I.V."/>
            <person name="Rokhsar D.S."/>
        </authorList>
    </citation>
    <scope>NUCLEOTIDE SEQUENCE</scope>
    <source>
        <strain evidence="4">I ESC-2004</strain>
    </source>
</reference>
<dbReference type="AlphaFoldDB" id="R7VDC5"/>
<keyword evidence="4" id="KW-1185">Reference proteome</keyword>
<dbReference type="OrthoDB" id="6772952at2759"/>
<protein>
    <recommendedName>
        <fullName evidence="5">Peptidase A2 domain-containing protein</fullName>
    </recommendedName>
</protein>
<dbReference type="SUPFAM" id="SSF50630">
    <property type="entry name" value="Acid proteases"/>
    <property type="match status" value="1"/>
</dbReference>
<evidence type="ECO:0000313" key="2">
    <source>
        <dbReference type="EMBL" id="ELU16572.1"/>
    </source>
</evidence>
<evidence type="ECO:0000256" key="1">
    <source>
        <dbReference type="SAM" id="MobiDB-lite"/>
    </source>
</evidence>
<organism evidence="2">
    <name type="scientific">Capitella teleta</name>
    <name type="common">Polychaete worm</name>
    <dbReference type="NCBI Taxonomy" id="283909"/>
    <lineage>
        <taxon>Eukaryota</taxon>
        <taxon>Metazoa</taxon>
        <taxon>Spiralia</taxon>
        <taxon>Lophotrochozoa</taxon>
        <taxon>Annelida</taxon>
        <taxon>Polychaeta</taxon>
        <taxon>Sedentaria</taxon>
        <taxon>Scolecida</taxon>
        <taxon>Capitellidae</taxon>
        <taxon>Capitella</taxon>
    </lineage>
</organism>
<gene>
    <name evidence="2" type="ORF">CAPTEDRAFT_206243</name>
</gene>
<proteinExistence type="predicted"/>
<dbReference type="EMBL" id="KB293067">
    <property type="protein sequence ID" value="ELU16572.1"/>
    <property type="molecule type" value="Genomic_DNA"/>
</dbReference>
<dbReference type="InterPro" id="IPR021109">
    <property type="entry name" value="Peptidase_aspartic_dom_sf"/>
</dbReference>
<dbReference type="HOGENOM" id="CLU_1476504_0_0_1"/>
<dbReference type="Proteomes" id="UP000014760">
    <property type="component" value="Unassembled WGS sequence"/>
</dbReference>
<dbReference type="EMBL" id="AMQN01017393">
    <property type="status" value="NOT_ANNOTATED_CDS"/>
    <property type="molecule type" value="Genomic_DNA"/>
</dbReference>
<evidence type="ECO:0000313" key="4">
    <source>
        <dbReference type="Proteomes" id="UP000014760"/>
    </source>
</evidence>
<dbReference type="EnsemblMetazoa" id="CapteT206243">
    <property type="protein sequence ID" value="CapteP206243"/>
    <property type="gene ID" value="CapteG206243"/>
</dbReference>
<dbReference type="EMBL" id="AMQN01017392">
    <property type="status" value="NOT_ANNOTATED_CDS"/>
    <property type="molecule type" value="Genomic_DNA"/>
</dbReference>
<feature type="region of interest" description="Disordered" evidence="1">
    <location>
        <begin position="1"/>
        <end position="26"/>
    </location>
</feature>
<reference evidence="3" key="3">
    <citation type="submission" date="2015-06" db="UniProtKB">
        <authorList>
            <consortium name="EnsemblMetazoa"/>
        </authorList>
    </citation>
    <scope>IDENTIFICATION</scope>
</reference>
<accession>R7VDC5</accession>
<evidence type="ECO:0008006" key="5">
    <source>
        <dbReference type="Google" id="ProtNLM"/>
    </source>
</evidence>
<name>R7VDC5_CAPTE</name>
<evidence type="ECO:0000313" key="3">
    <source>
        <dbReference type="EnsemblMetazoa" id="CapteP206243"/>
    </source>
</evidence>